<dbReference type="AlphaFoldDB" id="A0A368H1N2"/>
<dbReference type="EMBL" id="JOJR01000030">
    <property type="protein sequence ID" value="RCN49678.1"/>
    <property type="molecule type" value="Genomic_DNA"/>
</dbReference>
<proteinExistence type="predicted"/>
<gene>
    <name evidence="1" type="ORF">ANCCAN_04134</name>
</gene>
<evidence type="ECO:0000313" key="1">
    <source>
        <dbReference type="EMBL" id="RCN49678.1"/>
    </source>
</evidence>
<dbReference type="Proteomes" id="UP000252519">
    <property type="component" value="Unassembled WGS sequence"/>
</dbReference>
<evidence type="ECO:0000313" key="2">
    <source>
        <dbReference type="Proteomes" id="UP000252519"/>
    </source>
</evidence>
<reference evidence="1 2" key="1">
    <citation type="submission" date="2014-10" db="EMBL/GenBank/DDBJ databases">
        <title>Draft genome of the hookworm Ancylostoma caninum.</title>
        <authorList>
            <person name="Mitreva M."/>
        </authorList>
    </citation>
    <scope>NUCLEOTIDE SEQUENCE [LARGE SCALE GENOMIC DNA]</scope>
    <source>
        <strain evidence="1 2">Baltimore</strain>
    </source>
</reference>
<accession>A0A368H1N2</accession>
<organism evidence="1 2">
    <name type="scientific">Ancylostoma caninum</name>
    <name type="common">Dog hookworm</name>
    <dbReference type="NCBI Taxonomy" id="29170"/>
    <lineage>
        <taxon>Eukaryota</taxon>
        <taxon>Metazoa</taxon>
        <taxon>Ecdysozoa</taxon>
        <taxon>Nematoda</taxon>
        <taxon>Chromadorea</taxon>
        <taxon>Rhabditida</taxon>
        <taxon>Rhabditina</taxon>
        <taxon>Rhabditomorpha</taxon>
        <taxon>Strongyloidea</taxon>
        <taxon>Ancylostomatidae</taxon>
        <taxon>Ancylostomatinae</taxon>
        <taxon>Ancylostoma</taxon>
    </lineage>
</organism>
<comment type="caution">
    <text evidence="1">The sequence shown here is derived from an EMBL/GenBank/DDBJ whole genome shotgun (WGS) entry which is preliminary data.</text>
</comment>
<dbReference type="OrthoDB" id="5889104at2759"/>
<protein>
    <submittedName>
        <fullName evidence="1">Uncharacterized protein</fullName>
    </submittedName>
</protein>
<name>A0A368H1N2_ANCCA</name>
<keyword evidence="2" id="KW-1185">Reference proteome</keyword>
<sequence length="106" mass="11909">MASLTTLVVCKYSCELEKLAGTLVTEPAGDVEGPYEVLTDAGPGILNLKDVVRKWKLQLQNVKFQLIFLLKVLLRIARSFQMGEKRIVGCNYSLGKNRYKIACIFQ</sequence>